<dbReference type="AlphaFoldDB" id="A0A2K2BHP4"/>
<dbReference type="InterPro" id="IPR002401">
    <property type="entry name" value="Cyt_P450_E_grp-I"/>
</dbReference>
<dbReference type="GO" id="GO:0020037">
    <property type="term" value="F:heme binding"/>
    <property type="evidence" value="ECO:0007669"/>
    <property type="project" value="InterPro"/>
</dbReference>
<organism evidence="10 11">
    <name type="scientific">Populus trichocarpa</name>
    <name type="common">Western balsam poplar</name>
    <name type="synonym">Populus balsamifera subsp. trichocarpa</name>
    <dbReference type="NCBI Taxonomy" id="3694"/>
    <lineage>
        <taxon>Eukaryota</taxon>
        <taxon>Viridiplantae</taxon>
        <taxon>Streptophyta</taxon>
        <taxon>Embryophyta</taxon>
        <taxon>Tracheophyta</taxon>
        <taxon>Spermatophyta</taxon>
        <taxon>Magnoliopsida</taxon>
        <taxon>eudicotyledons</taxon>
        <taxon>Gunneridae</taxon>
        <taxon>Pentapetalae</taxon>
        <taxon>rosids</taxon>
        <taxon>fabids</taxon>
        <taxon>Malpighiales</taxon>
        <taxon>Salicaceae</taxon>
        <taxon>Saliceae</taxon>
        <taxon>Populus</taxon>
    </lineage>
</organism>
<dbReference type="GO" id="GO:0004497">
    <property type="term" value="F:monooxygenase activity"/>
    <property type="evidence" value="ECO:0000318"/>
    <property type="project" value="GO_Central"/>
</dbReference>
<evidence type="ECO:0008006" key="12">
    <source>
        <dbReference type="Google" id="ProtNLM"/>
    </source>
</evidence>
<keyword evidence="6 8" id="KW-0503">Monooxygenase</keyword>
<protein>
    <recommendedName>
        <fullName evidence="12">Cytochrome P450 family protein</fullName>
    </recommendedName>
</protein>
<evidence type="ECO:0000313" key="11">
    <source>
        <dbReference type="Proteomes" id="UP000006729"/>
    </source>
</evidence>
<accession>A0A2K2BHP4</accession>
<dbReference type="InterPro" id="IPR036396">
    <property type="entry name" value="Cyt_P450_sf"/>
</dbReference>
<dbReference type="Proteomes" id="UP000006729">
    <property type="component" value="Chromosome 2"/>
</dbReference>
<dbReference type="SUPFAM" id="SSF48264">
    <property type="entry name" value="Cytochrome P450"/>
    <property type="match status" value="1"/>
</dbReference>
<dbReference type="InterPro" id="IPR050651">
    <property type="entry name" value="Plant_Cytochrome_P450_Monoox"/>
</dbReference>
<evidence type="ECO:0000313" key="10">
    <source>
        <dbReference type="EMBL" id="PNT49299.1"/>
    </source>
</evidence>
<dbReference type="InParanoid" id="A0A2K2BHP4"/>
<evidence type="ECO:0000256" key="1">
    <source>
        <dbReference type="ARBA" id="ARBA00010617"/>
    </source>
</evidence>
<evidence type="ECO:0000256" key="4">
    <source>
        <dbReference type="ARBA" id="ARBA00023002"/>
    </source>
</evidence>
<dbReference type="Gene3D" id="1.10.630.10">
    <property type="entry name" value="Cytochrome P450"/>
    <property type="match status" value="1"/>
</dbReference>
<comment type="similarity">
    <text evidence="1 8">Belongs to the cytochrome P450 family.</text>
</comment>
<dbReference type="Pfam" id="PF00067">
    <property type="entry name" value="p450"/>
    <property type="match status" value="1"/>
</dbReference>
<keyword evidence="2 7" id="KW-0349">Heme</keyword>
<reference evidence="10 11" key="1">
    <citation type="journal article" date="2006" name="Science">
        <title>The genome of black cottonwood, Populus trichocarpa (Torr. &amp; Gray).</title>
        <authorList>
            <person name="Tuskan G.A."/>
            <person name="Difazio S."/>
            <person name="Jansson S."/>
            <person name="Bohlmann J."/>
            <person name="Grigoriev I."/>
            <person name="Hellsten U."/>
            <person name="Putnam N."/>
            <person name="Ralph S."/>
            <person name="Rombauts S."/>
            <person name="Salamov A."/>
            <person name="Schein J."/>
            <person name="Sterck L."/>
            <person name="Aerts A."/>
            <person name="Bhalerao R.R."/>
            <person name="Bhalerao R.P."/>
            <person name="Blaudez D."/>
            <person name="Boerjan W."/>
            <person name="Brun A."/>
            <person name="Brunner A."/>
            <person name="Busov V."/>
            <person name="Campbell M."/>
            <person name="Carlson J."/>
            <person name="Chalot M."/>
            <person name="Chapman J."/>
            <person name="Chen G.L."/>
            <person name="Cooper D."/>
            <person name="Coutinho P.M."/>
            <person name="Couturier J."/>
            <person name="Covert S."/>
            <person name="Cronk Q."/>
            <person name="Cunningham R."/>
            <person name="Davis J."/>
            <person name="Degroeve S."/>
            <person name="Dejardin A."/>
            <person name="Depamphilis C."/>
            <person name="Detter J."/>
            <person name="Dirks B."/>
            <person name="Dubchak I."/>
            <person name="Duplessis S."/>
            <person name="Ehlting J."/>
            <person name="Ellis B."/>
            <person name="Gendler K."/>
            <person name="Goodstein D."/>
            <person name="Gribskov M."/>
            <person name="Grimwood J."/>
            <person name="Groover A."/>
            <person name="Gunter L."/>
            <person name="Hamberger B."/>
            <person name="Heinze B."/>
            <person name="Helariutta Y."/>
            <person name="Henrissat B."/>
            <person name="Holligan D."/>
            <person name="Holt R."/>
            <person name="Huang W."/>
            <person name="Islam-Faridi N."/>
            <person name="Jones S."/>
            <person name="Jones-Rhoades M."/>
            <person name="Jorgensen R."/>
            <person name="Joshi C."/>
            <person name="Kangasjarvi J."/>
            <person name="Karlsson J."/>
            <person name="Kelleher C."/>
            <person name="Kirkpatrick R."/>
            <person name="Kirst M."/>
            <person name="Kohler A."/>
            <person name="Kalluri U."/>
            <person name="Larimer F."/>
            <person name="Leebens-Mack J."/>
            <person name="Leple J.C."/>
            <person name="Locascio P."/>
            <person name="Lou Y."/>
            <person name="Lucas S."/>
            <person name="Martin F."/>
            <person name="Montanini B."/>
            <person name="Napoli C."/>
            <person name="Nelson D.R."/>
            <person name="Nelson C."/>
            <person name="Nieminen K."/>
            <person name="Nilsson O."/>
            <person name="Pereda V."/>
            <person name="Peter G."/>
            <person name="Philippe R."/>
            <person name="Pilate G."/>
            <person name="Poliakov A."/>
            <person name="Razumovskaya J."/>
            <person name="Richardson P."/>
            <person name="Rinaldi C."/>
            <person name="Ritland K."/>
            <person name="Rouze P."/>
            <person name="Ryaboy D."/>
            <person name="Schmutz J."/>
            <person name="Schrader J."/>
            <person name="Segerman B."/>
            <person name="Shin H."/>
            <person name="Siddiqui A."/>
            <person name="Sterky F."/>
            <person name="Terry A."/>
            <person name="Tsai C.J."/>
            <person name="Uberbacher E."/>
            <person name="Unneberg P."/>
            <person name="Vahala J."/>
            <person name="Wall K."/>
            <person name="Wessler S."/>
            <person name="Yang G."/>
            <person name="Yin T."/>
            <person name="Douglas C."/>
            <person name="Marra M."/>
            <person name="Sandberg G."/>
            <person name="Van de Peer Y."/>
            <person name="Rokhsar D."/>
        </authorList>
    </citation>
    <scope>NUCLEOTIDE SEQUENCE [LARGE SCALE GENOMIC DNA]</scope>
    <source>
        <strain evidence="11">cv. Nisqually</strain>
    </source>
</reference>
<dbReference type="PRINTS" id="PR00385">
    <property type="entry name" value="P450"/>
</dbReference>
<sequence>MFEMESLYHHLALLFFLFLVVKILFRQKQNLPPSPFALPIIGHLHLFKHPQSLQTLSSQYGPILFLKFGCRSTLVVSSPSAVEECFTKNDIIFANRPQSMAGDHLTYNYTGFVWAPYGHLWRSLRRISVIELFASKSLQKSSIIREEEVCSLLRRLLKAKNGVTAKVDLKFLFSLLTCNVMMRLAAGKPCIDEEVAGTKVEKQLFQEFKERFSPGLGMNICDFIPILRLIGYKGLEKSTKKLQSTRDKYLQHLIDEIRMRRTSSSSKTAEQWKREGKSSVIETFLSLQDLEPEFLTDTVIKSVLSMMFVAGTETSAVTLEWAMALLLNHPKAMQKLKAEIDEHVGHGRLLNESDIVKLPYLRCVIKETLRLYPPAPLLLPHFSSGACTVGGFDIPQGTTLVVNAWAMHRDPKLWEESNEFKPERFEAGLGEQEGFKYIPFGTGRRVCPGASMGLQMVSIALGALVQCFEWDKVAPVEDMSHSPGISLSKVKPLEALCCPRGDLTTLLYHP</sequence>
<keyword evidence="4 8" id="KW-0560">Oxidoreductase</keyword>
<dbReference type="EMBL" id="CM009291">
    <property type="protein sequence ID" value="PNT49299.1"/>
    <property type="molecule type" value="Genomic_DNA"/>
</dbReference>
<keyword evidence="3 7" id="KW-0479">Metal-binding</keyword>
<feature type="chain" id="PRO_5014471895" description="Cytochrome P450 family protein" evidence="9">
    <location>
        <begin position="26"/>
        <end position="510"/>
    </location>
</feature>
<dbReference type="InterPro" id="IPR017972">
    <property type="entry name" value="Cyt_P450_CS"/>
</dbReference>
<evidence type="ECO:0000256" key="6">
    <source>
        <dbReference type="ARBA" id="ARBA00023033"/>
    </source>
</evidence>
<comment type="cofactor">
    <cofactor evidence="7">
        <name>heme</name>
        <dbReference type="ChEBI" id="CHEBI:30413"/>
    </cofactor>
</comment>
<name>A0A2K2BHP4_POPTR</name>
<evidence type="ECO:0000256" key="7">
    <source>
        <dbReference type="PIRSR" id="PIRSR602401-1"/>
    </source>
</evidence>
<evidence type="ECO:0000256" key="2">
    <source>
        <dbReference type="ARBA" id="ARBA00022617"/>
    </source>
</evidence>
<feature type="signal peptide" evidence="9">
    <location>
        <begin position="1"/>
        <end position="25"/>
    </location>
</feature>
<evidence type="ECO:0000256" key="5">
    <source>
        <dbReference type="ARBA" id="ARBA00023004"/>
    </source>
</evidence>
<evidence type="ECO:0000256" key="3">
    <source>
        <dbReference type="ARBA" id="ARBA00022723"/>
    </source>
</evidence>
<keyword evidence="5 7" id="KW-0408">Iron</keyword>
<evidence type="ECO:0000256" key="9">
    <source>
        <dbReference type="SAM" id="SignalP"/>
    </source>
</evidence>
<dbReference type="GO" id="GO:0005506">
    <property type="term" value="F:iron ion binding"/>
    <property type="evidence" value="ECO:0007669"/>
    <property type="project" value="InterPro"/>
</dbReference>
<dbReference type="FunCoup" id="A0A2K2BHP4">
    <property type="interactions" value="271"/>
</dbReference>
<dbReference type="PROSITE" id="PS00086">
    <property type="entry name" value="CYTOCHROME_P450"/>
    <property type="match status" value="1"/>
</dbReference>
<keyword evidence="11" id="KW-1185">Reference proteome</keyword>
<dbReference type="InterPro" id="IPR001128">
    <property type="entry name" value="Cyt_P450"/>
</dbReference>
<feature type="binding site" description="axial binding residue" evidence="7">
    <location>
        <position position="447"/>
    </location>
    <ligand>
        <name>heme</name>
        <dbReference type="ChEBI" id="CHEBI:30413"/>
    </ligand>
    <ligandPart>
        <name>Fe</name>
        <dbReference type="ChEBI" id="CHEBI:18248"/>
    </ligandPart>
</feature>
<dbReference type="FunFam" id="1.10.630.10:FF:000081">
    <property type="entry name" value="Cytochrome P450 CYP81N5"/>
    <property type="match status" value="1"/>
</dbReference>
<keyword evidence="9" id="KW-0732">Signal</keyword>
<proteinExistence type="inferred from homology"/>
<dbReference type="PANTHER" id="PTHR47947:SF13">
    <property type="entry name" value="CYTOCHROME P450, FAMILY 81, SUBFAMILY K, POLYPEPTIDE 1-RELATED"/>
    <property type="match status" value="1"/>
</dbReference>
<evidence type="ECO:0000256" key="8">
    <source>
        <dbReference type="RuleBase" id="RU000461"/>
    </source>
</evidence>
<dbReference type="GO" id="GO:0016705">
    <property type="term" value="F:oxidoreductase activity, acting on paired donors, with incorporation or reduction of molecular oxygen"/>
    <property type="evidence" value="ECO:0007669"/>
    <property type="project" value="InterPro"/>
</dbReference>
<gene>
    <name evidence="10" type="ORF">POPTR_002G121900</name>
</gene>
<dbReference type="PRINTS" id="PR00463">
    <property type="entry name" value="EP450I"/>
</dbReference>
<dbReference type="PANTHER" id="PTHR47947">
    <property type="entry name" value="CYTOCHROME P450 82C3-RELATED"/>
    <property type="match status" value="1"/>
</dbReference>